<reference evidence="5 6" key="1">
    <citation type="journal article" date="2017" name="Plant Biotechnol. J.">
        <title>A comprehensive draft genome sequence for lupin (Lupinus angustifolius), an emerging health food: insights into plant-microbe interactions and legume evolution.</title>
        <authorList>
            <person name="Hane J.K."/>
            <person name="Ming Y."/>
            <person name="Kamphuis L.G."/>
            <person name="Nelson M.N."/>
            <person name="Garg G."/>
            <person name="Atkins C.A."/>
            <person name="Bayer P.E."/>
            <person name="Bravo A."/>
            <person name="Bringans S."/>
            <person name="Cannon S."/>
            <person name="Edwards D."/>
            <person name="Foley R."/>
            <person name="Gao L.L."/>
            <person name="Harrison M.J."/>
            <person name="Huang W."/>
            <person name="Hurgobin B."/>
            <person name="Li S."/>
            <person name="Liu C.W."/>
            <person name="McGrath A."/>
            <person name="Morahan G."/>
            <person name="Murray J."/>
            <person name="Weller J."/>
            <person name="Jian J."/>
            <person name="Singh K.B."/>
        </authorList>
    </citation>
    <scope>NUCLEOTIDE SEQUENCE [LARGE SCALE GENOMIC DNA]</scope>
    <source>
        <strain evidence="6">cv. Tanjil</strain>
        <tissue evidence="5">Whole plant</tissue>
    </source>
</reference>
<keyword evidence="1" id="KW-0677">Repeat</keyword>
<name>A0A4P1QYG6_LUPAN</name>
<dbReference type="SUPFAM" id="SSF54791">
    <property type="entry name" value="Eukaryotic type KH-domain (KH-domain type I)"/>
    <property type="match status" value="2"/>
</dbReference>
<dbReference type="InterPro" id="IPR004088">
    <property type="entry name" value="KH_dom_type_1"/>
</dbReference>
<dbReference type="PROSITE" id="PS50084">
    <property type="entry name" value="KH_TYPE_1"/>
    <property type="match status" value="2"/>
</dbReference>
<evidence type="ECO:0000256" key="1">
    <source>
        <dbReference type="ARBA" id="ARBA00022737"/>
    </source>
</evidence>
<keyword evidence="6" id="KW-1185">Reference proteome</keyword>
<dbReference type="Pfam" id="PF00013">
    <property type="entry name" value="KH_1"/>
    <property type="match status" value="2"/>
</dbReference>
<feature type="domain" description="K Homology" evidence="4">
    <location>
        <begin position="1"/>
        <end position="58"/>
    </location>
</feature>
<dbReference type="Gramene" id="OIV97682">
    <property type="protein sequence ID" value="OIV97682"/>
    <property type="gene ID" value="TanjilG_12439"/>
</dbReference>
<feature type="compositionally biased region" description="Polar residues" evidence="3">
    <location>
        <begin position="154"/>
        <end position="179"/>
    </location>
</feature>
<proteinExistence type="predicted"/>
<dbReference type="Gene3D" id="3.30.1370.10">
    <property type="entry name" value="K Homology domain, type 1"/>
    <property type="match status" value="2"/>
</dbReference>
<evidence type="ECO:0000313" key="6">
    <source>
        <dbReference type="Proteomes" id="UP000188354"/>
    </source>
</evidence>
<dbReference type="InterPro" id="IPR004087">
    <property type="entry name" value="KH_dom"/>
</dbReference>
<dbReference type="InterPro" id="IPR036612">
    <property type="entry name" value="KH_dom_type_1_sf"/>
</dbReference>
<feature type="region of interest" description="Disordered" evidence="3">
    <location>
        <begin position="125"/>
        <end position="185"/>
    </location>
</feature>
<evidence type="ECO:0000256" key="3">
    <source>
        <dbReference type="SAM" id="MobiDB-lite"/>
    </source>
</evidence>
<keyword evidence="2" id="KW-0694">RNA-binding</keyword>
<evidence type="ECO:0000259" key="4">
    <source>
        <dbReference type="SMART" id="SM00322"/>
    </source>
</evidence>
<feature type="compositionally biased region" description="Low complexity" evidence="3">
    <location>
        <begin position="140"/>
        <end position="153"/>
    </location>
</feature>
<sequence length="217" mass="22696">MKIDVPNGRVGVIIATGAKIQVTRDTEADLNSSTRMVEITGTPDAIAAAERLINEVLAEAESGGSGIVGRRLYGQAGSDEFSMKIPNNKVGLIIGKGGETIKGMQASTGACIQGYAQDSYGAYNAPPQSGYGQPPEHDQQQGYSSAPSYGSGSNQAQDGHTSNCSSQGDSAQAAPSQPITKPKHCQLSTSRNCSARLWGTPNLPSSLWHLTSISKLW</sequence>
<dbReference type="EMBL" id="CM007374">
    <property type="protein sequence ID" value="OIV97682.1"/>
    <property type="molecule type" value="Genomic_DNA"/>
</dbReference>
<accession>A0A4P1QYG6</accession>
<protein>
    <recommendedName>
        <fullName evidence="4">K Homology domain-containing protein</fullName>
    </recommendedName>
</protein>
<dbReference type="STRING" id="3871.A0A4P1QYG6"/>
<dbReference type="AlphaFoldDB" id="A0A4P1QYG6"/>
<dbReference type="Proteomes" id="UP000188354">
    <property type="component" value="Chromosome LG14"/>
</dbReference>
<evidence type="ECO:0000256" key="2">
    <source>
        <dbReference type="PROSITE-ProRule" id="PRU00117"/>
    </source>
</evidence>
<feature type="domain" description="K Homology" evidence="4">
    <location>
        <begin position="77"/>
        <end position="188"/>
    </location>
</feature>
<organism evidence="5 6">
    <name type="scientific">Lupinus angustifolius</name>
    <name type="common">Narrow-leaved blue lupine</name>
    <dbReference type="NCBI Taxonomy" id="3871"/>
    <lineage>
        <taxon>Eukaryota</taxon>
        <taxon>Viridiplantae</taxon>
        <taxon>Streptophyta</taxon>
        <taxon>Embryophyta</taxon>
        <taxon>Tracheophyta</taxon>
        <taxon>Spermatophyta</taxon>
        <taxon>Magnoliopsida</taxon>
        <taxon>eudicotyledons</taxon>
        <taxon>Gunneridae</taxon>
        <taxon>Pentapetalae</taxon>
        <taxon>rosids</taxon>
        <taxon>fabids</taxon>
        <taxon>Fabales</taxon>
        <taxon>Fabaceae</taxon>
        <taxon>Papilionoideae</taxon>
        <taxon>50 kb inversion clade</taxon>
        <taxon>genistoids sensu lato</taxon>
        <taxon>core genistoids</taxon>
        <taxon>Genisteae</taxon>
        <taxon>Lupinus</taxon>
    </lineage>
</organism>
<dbReference type="SMART" id="SM00322">
    <property type="entry name" value="KH"/>
    <property type="match status" value="2"/>
</dbReference>
<gene>
    <name evidence="5" type="ORF">TanjilG_12439</name>
</gene>
<dbReference type="PANTHER" id="PTHR10288">
    <property type="entry name" value="KH DOMAIN CONTAINING RNA BINDING PROTEIN"/>
    <property type="match status" value="1"/>
</dbReference>
<evidence type="ECO:0000313" key="5">
    <source>
        <dbReference type="EMBL" id="OIV97682.1"/>
    </source>
</evidence>
<dbReference type="GO" id="GO:0003723">
    <property type="term" value="F:RNA binding"/>
    <property type="evidence" value="ECO:0007669"/>
    <property type="project" value="UniProtKB-UniRule"/>
</dbReference>